<sequence length="139" mass="16224">MKKIIGLCFLILIILSGCGENNVEWEKTLADSSPEREFDILTSHSPENHYTINLREVSERMIDEKDKKISYRASALRIYSGDFGEEINHFEDYQHVEVSTVDFFKVEWRSESEAEVHIYRADQKGDSRIDDSILIKVHK</sequence>
<dbReference type="PROSITE" id="PS51257">
    <property type="entry name" value="PROKAR_LIPOPROTEIN"/>
    <property type="match status" value="1"/>
</dbReference>
<comment type="caution">
    <text evidence="1">The sequence shown here is derived from an EMBL/GenBank/DDBJ whole genome shotgun (WGS) entry which is preliminary data.</text>
</comment>
<dbReference type="RefSeq" id="WP_322420440.1">
    <property type="nucleotide sequence ID" value="NZ_JAXQNN010000001.1"/>
</dbReference>
<accession>A0ABU5KL47</accession>
<keyword evidence="2" id="KW-1185">Reference proteome</keyword>
<evidence type="ECO:0000313" key="2">
    <source>
        <dbReference type="Proteomes" id="UP001292084"/>
    </source>
</evidence>
<evidence type="ECO:0008006" key="3">
    <source>
        <dbReference type="Google" id="ProtNLM"/>
    </source>
</evidence>
<dbReference type="Proteomes" id="UP001292084">
    <property type="component" value="Unassembled WGS sequence"/>
</dbReference>
<proteinExistence type="predicted"/>
<gene>
    <name evidence="1" type="ORF">UFB30_04325</name>
</gene>
<dbReference type="EMBL" id="JAXQNN010000001">
    <property type="protein sequence ID" value="MDZ5711435.1"/>
    <property type="molecule type" value="Genomic_DNA"/>
</dbReference>
<reference evidence="1 2" key="1">
    <citation type="submission" date="2023-12" db="EMBL/GenBank/DDBJ databases">
        <title>Jeotgalibacillus haloalkaliphilus sp. nov., a novel salt-tolerant bacteria, isolated from the estuary of the Fenhe River into the Yellow River.</title>
        <authorList>
            <person name="Li Y."/>
        </authorList>
    </citation>
    <scope>NUCLEOTIDE SEQUENCE [LARGE SCALE GENOMIC DNA]</scope>
    <source>
        <strain evidence="1 2">HH7-29</strain>
    </source>
</reference>
<protein>
    <recommendedName>
        <fullName evidence="3">Bacterial spore germination immunoglobulin-like domain-containing protein</fullName>
    </recommendedName>
</protein>
<name>A0ABU5KL47_9BACL</name>
<evidence type="ECO:0000313" key="1">
    <source>
        <dbReference type="EMBL" id="MDZ5711435.1"/>
    </source>
</evidence>
<organism evidence="1 2">
    <name type="scientific">Jeotgalibacillus haloalkalitolerans</name>
    <dbReference type="NCBI Taxonomy" id="3104292"/>
    <lineage>
        <taxon>Bacteria</taxon>
        <taxon>Bacillati</taxon>
        <taxon>Bacillota</taxon>
        <taxon>Bacilli</taxon>
        <taxon>Bacillales</taxon>
        <taxon>Caryophanaceae</taxon>
        <taxon>Jeotgalibacillus</taxon>
    </lineage>
</organism>